<evidence type="ECO:0000313" key="4">
    <source>
        <dbReference type="RefSeq" id="XP_025419741.1"/>
    </source>
</evidence>
<feature type="region of interest" description="Disordered" evidence="1">
    <location>
        <begin position="413"/>
        <end position="445"/>
    </location>
</feature>
<dbReference type="OrthoDB" id="8744624at2759"/>
<reference evidence="3 4" key="1">
    <citation type="submission" date="2025-04" db="UniProtKB">
        <authorList>
            <consortium name="RefSeq"/>
        </authorList>
    </citation>
    <scope>IDENTIFICATION</scope>
    <source>
        <tissue evidence="3 4">Whole body</tissue>
    </source>
</reference>
<proteinExistence type="predicted"/>
<evidence type="ECO:0000313" key="3">
    <source>
        <dbReference type="RefSeq" id="XP_025419740.1"/>
    </source>
</evidence>
<dbReference type="Proteomes" id="UP000694846">
    <property type="component" value="Unplaced"/>
</dbReference>
<accession>A0A8B8GAD0</accession>
<feature type="region of interest" description="Disordered" evidence="1">
    <location>
        <begin position="171"/>
        <end position="211"/>
    </location>
</feature>
<feature type="region of interest" description="Disordered" evidence="1">
    <location>
        <begin position="760"/>
        <end position="904"/>
    </location>
</feature>
<organism evidence="2 5">
    <name type="scientific">Sipha flava</name>
    <name type="common">yellow sugarcane aphid</name>
    <dbReference type="NCBI Taxonomy" id="143950"/>
    <lineage>
        <taxon>Eukaryota</taxon>
        <taxon>Metazoa</taxon>
        <taxon>Ecdysozoa</taxon>
        <taxon>Arthropoda</taxon>
        <taxon>Hexapoda</taxon>
        <taxon>Insecta</taxon>
        <taxon>Pterygota</taxon>
        <taxon>Neoptera</taxon>
        <taxon>Paraneoptera</taxon>
        <taxon>Hemiptera</taxon>
        <taxon>Sternorrhyncha</taxon>
        <taxon>Aphidomorpha</taxon>
        <taxon>Aphidoidea</taxon>
        <taxon>Aphididae</taxon>
        <taxon>Sipha</taxon>
    </lineage>
</organism>
<feature type="compositionally biased region" description="Basic and acidic residues" evidence="1">
    <location>
        <begin position="837"/>
        <end position="850"/>
    </location>
</feature>
<keyword evidence="2" id="KW-1185">Reference proteome</keyword>
<feature type="compositionally biased region" description="Polar residues" evidence="1">
    <location>
        <begin position="171"/>
        <end position="189"/>
    </location>
</feature>
<feature type="region of interest" description="Disordered" evidence="1">
    <location>
        <begin position="989"/>
        <end position="1010"/>
    </location>
</feature>
<dbReference type="AlphaFoldDB" id="A0A8B8GAD0"/>
<dbReference type="GeneID" id="112690053"/>
<dbReference type="RefSeq" id="XP_025419742.1">
    <property type="nucleotide sequence ID" value="XM_025563957.1"/>
</dbReference>
<feature type="compositionally biased region" description="Basic and acidic residues" evidence="1">
    <location>
        <begin position="989"/>
        <end position="1006"/>
    </location>
</feature>
<dbReference type="RefSeq" id="XP_025419740.1">
    <property type="nucleotide sequence ID" value="XM_025563955.1"/>
</dbReference>
<evidence type="ECO:0000313" key="5">
    <source>
        <dbReference type="RefSeq" id="XP_025419742.1"/>
    </source>
</evidence>
<dbReference type="PANTHER" id="PTHR40240:SF1">
    <property type="entry name" value="PLEXUS, ISOFORM A"/>
    <property type="match status" value="1"/>
</dbReference>
<evidence type="ECO:0000256" key="1">
    <source>
        <dbReference type="SAM" id="MobiDB-lite"/>
    </source>
</evidence>
<sequence length="1088" mass="122792">MAQETRTDDGMYLKQETSNVVHNVCFVCGNSGHPEQYWLRVRPPSTGPSDGSPHFPFLEMHEPPQGYRQPLNAKQDSAVTSCYLCYSLLIGQWDRYERENVPARQRVYWLKRCDNGPFTGADLSTQGEYACQLLGLSVDYTNSHKDTIMSSAMSQITGEDSRGARIPLTSVSTSSDHIAQQNGSNPINTSTPHSNPGSYSSSSGTDILDLSMPDKNSSTEVCYVCGEEFRRGSLSHVSAKPPAAVTQPDQPFFPSLMLHPRPPRSRPMDSTGRVQTCSACHAHLLNQWQVYTSKGIPHGERNYILRKRLIPSIDTSTFICFTCSLEYPSSSMRTLYCYPNNIREPYYPSLIKIKTPPGALPISSQGTVQVCAVCFKSVPQKHQVTMLMDLPVVPSPSPSLQSIKSPDIRFRPYDITKPNKSQTPTPSEAHRSTLATSTDVSGNGGPVRIMSGNNFRCFVCYEMQHRSQLEWLCTNAEGMNSHAMHFPCLKQLSRSAENYCVESQGRVLACSKCVQQLSVQWNSMEANRVPLEHRRYDVPGLNVNGYNSQQISSRNDISSIYCFLCNHHSDLTYARVLYSRPQGRNAPYFPYLLRHETTPGTEQLREDGSALVCTFCYHAYVAQWRDYESSSISIPQHERIYNHKEYVCYVCTQRTGRRHIRSLAVNDYPFLRYHRQIDQALLLENGEFAVVCVECYETIHIQAIEYERFGMPLDKQSVQNINAVKMVKQEDSYSQRVPQNMTVDKAQVNQTNKILRKNIKQQQTVDNTKRSMLSSNQLNSKTDLGLVKPQPTSSGSKRTLMPNIMGQTPPPPSPGGRSFAAALRNLAKQAGPPSTHSNDKEGIESQDRLQQESLKSRITLPACNKSQPDNESKPAGLNTEPRSGFQPYKPDEQRTMVPSSASAPPHFAVDPASYSPYHPANLYSPHFQHAFRIEEQMYLERCGVPLFPHSPYHSHTTPHPSALYGLHHLQSPLVMSPNIVDRMKMEEDRLQRDRDMQEREKRDKAKQQQRIKNVHTLAADLSARKASLMSIESHTNKPQFVCPFEDIKSPDSSKIIKQQLPKSNHQCNHGIFSYIIIPKYSSLIDVFT</sequence>
<dbReference type="PANTHER" id="PTHR40240">
    <property type="entry name" value="PLEXUS, ISOFORM A"/>
    <property type="match status" value="1"/>
</dbReference>
<gene>
    <name evidence="3 4 5" type="primary">LOC112690053</name>
</gene>
<evidence type="ECO:0000313" key="2">
    <source>
        <dbReference type="Proteomes" id="UP000694846"/>
    </source>
</evidence>
<dbReference type="RefSeq" id="XP_025419741.1">
    <property type="nucleotide sequence ID" value="XM_025563956.1"/>
</dbReference>
<feature type="compositionally biased region" description="Low complexity" evidence="1">
    <location>
        <begin position="190"/>
        <end position="205"/>
    </location>
</feature>
<feature type="compositionally biased region" description="Polar residues" evidence="1">
    <location>
        <begin position="760"/>
        <end position="782"/>
    </location>
</feature>
<protein>
    <submittedName>
        <fullName evidence="3 4">Uncharacterized protein LOC112690053 isoform X1</fullName>
    </submittedName>
</protein>
<name>A0A8B8GAD0_9HEMI</name>